<keyword evidence="5" id="KW-0964">Secreted</keyword>
<dbReference type="InterPro" id="IPR017853">
    <property type="entry name" value="GH"/>
</dbReference>
<dbReference type="GO" id="GO:0042973">
    <property type="term" value="F:glucan endo-1,3-beta-D-glucosidase activity"/>
    <property type="evidence" value="ECO:0007669"/>
    <property type="project" value="UniProtKB-EC"/>
</dbReference>
<dbReference type="GO" id="GO:0005576">
    <property type="term" value="C:extracellular region"/>
    <property type="evidence" value="ECO:0007669"/>
    <property type="project" value="UniProtKB-SubCell"/>
</dbReference>
<dbReference type="Gene3D" id="1.20.58.1040">
    <property type="match status" value="1"/>
</dbReference>
<protein>
    <recommendedName>
        <fullName evidence="4">glucan endo-1,3-beta-D-glucosidase</fullName>
        <ecNumber evidence="4">3.2.1.39</ecNumber>
    </recommendedName>
</protein>
<comment type="catalytic activity">
    <reaction evidence="1">
        <text>Hydrolysis of (1-&gt;3)-beta-D-glucosidic linkages in (1-&gt;3)-beta-D-glucans.</text>
        <dbReference type="EC" id="3.2.1.39"/>
    </reaction>
</comment>
<feature type="domain" description="X8" evidence="13">
    <location>
        <begin position="383"/>
        <end position="467"/>
    </location>
</feature>
<dbReference type="Pfam" id="PF07983">
    <property type="entry name" value="X8"/>
    <property type="match status" value="1"/>
</dbReference>
<keyword evidence="6 12" id="KW-0732">Signal</keyword>
<evidence type="ECO:0000256" key="6">
    <source>
        <dbReference type="ARBA" id="ARBA00022729"/>
    </source>
</evidence>
<dbReference type="FunFam" id="1.20.58.1040:FF:000003">
    <property type="entry name" value="glucan endo-1,3-beta-glucosidase 7"/>
    <property type="match status" value="1"/>
</dbReference>
<dbReference type="PANTHER" id="PTHR32227">
    <property type="entry name" value="GLUCAN ENDO-1,3-BETA-GLUCOSIDASE BG1-RELATED-RELATED"/>
    <property type="match status" value="1"/>
</dbReference>
<reference evidence="14 15" key="1">
    <citation type="submission" date="2024-11" db="EMBL/GenBank/DDBJ databases">
        <title>A near-complete genome assembly of Cinchona calisaya.</title>
        <authorList>
            <person name="Lian D.C."/>
            <person name="Zhao X.W."/>
            <person name="Wei L."/>
        </authorList>
    </citation>
    <scope>NUCLEOTIDE SEQUENCE [LARGE SCALE GENOMIC DNA]</scope>
    <source>
        <tissue evidence="14">Nenye</tissue>
    </source>
</reference>
<evidence type="ECO:0000256" key="2">
    <source>
        <dbReference type="ARBA" id="ARBA00004613"/>
    </source>
</evidence>
<evidence type="ECO:0000256" key="3">
    <source>
        <dbReference type="ARBA" id="ARBA00008773"/>
    </source>
</evidence>
<evidence type="ECO:0000256" key="10">
    <source>
        <dbReference type="RuleBase" id="RU004335"/>
    </source>
</evidence>
<dbReference type="Proteomes" id="UP001630127">
    <property type="component" value="Unassembled WGS sequence"/>
</dbReference>
<dbReference type="InterPro" id="IPR000490">
    <property type="entry name" value="Glyco_hydro_17"/>
</dbReference>
<keyword evidence="9" id="KW-0326">Glycosidase</keyword>
<evidence type="ECO:0000256" key="11">
    <source>
        <dbReference type="SAM" id="MobiDB-lite"/>
    </source>
</evidence>
<dbReference type="Gene3D" id="3.20.20.80">
    <property type="entry name" value="Glycosidases"/>
    <property type="match status" value="1"/>
</dbReference>
<feature type="region of interest" description="Disordered" evidence="11">
    <location>
        <begin position="345"/>
        <end position="379"/>
    </location>
</feature>
<evidence type="ECO:0000256" key="1">
    <source>
        <dbReference type="ARBA" id="ARBA00000382"/>
    </source>
</evidence>
<gene>
    <name evidence="14" type="ORF">ACH5RR_002327</name>
</gene>
<dbReference type="AlphaFoldDB" id="A0ABD3B6B2"/>
<feature type="chain" id="PRO_5044773467" description="glucan endo-1,3-beta-D-glucosidase" evidence="12">
    <location>
        <begin position="21"/>
        <end position="514"/>
    </location>
</feature>
<dbReference type="InterPro" id="IPR012946">
    <property type="entry name" value="X8"/>
</dbReference>
<sequence length="514" mass="54669">MALLLLYLLLLQLSLPFSRSQSFIGVNYGQVADNLPPPAATAKLLQSTSIQKVRLYGTDPAIIRALAGTGIGIVIGAANGDIPALASDPNFAGQWISTNVLPFYPASKIIVINVGNEVMSSKDQNLISQLLPAMKNVQNALQAASIGGKIKVSTVHSMAVLTQSDPPSSGAFDPGLGDTMKALLQFHAANGSPFMINPYPYFAYQSDPRPETLAFCLFQPNAGRVDSGTGIKYTNMFDAQVDAIHSALNAMGFKDVEIVVAETGWPYKGDPNEVGPGLDNAKAYNGNLISHLRSLVGTPLMPGKSVDTYIFALFDEDLKPGPSSERSFGLFKPDLSMTYQIDLSKNSQTPTTPTTPATPVAPVPVTPTTPTTPVTPVPKPASGWCVPKPGVSDAQLQANIDYACSQGIDCSSIQAGGTCFEPNTVAAHAAYAMNLFYQTAGRNSWDCDFRQTATLTDSNPSYGQCNYPSQSQGLKVKGATAWQALPATNAKKKLDIRSSVIIFILHFLLNLISS</sequence>
<feature type="compositionally biased region" description="Low complexity" evidence="11">
    <location>
        <begin position="349"/>
        <end position="358"/>
    </location>
</feature>
<dbReference type="InterPro" id="IPR044965">
    <property type="entry name" value="Glyco_hydro_17_plant"/>
</dbReference>
<dbReference type="Pfam" id="PF00332">
    <property type="entry name" value="Glyco_hydro_17"/>
    <property type="match status" value="1"/>
</dbReference>
<accession>A0ABD3B6B2</accession>
<evidence type="ECO:0000259" key="13">
    <source>
        <dbReference type="SMART" id="SM00768"/>
    </source>
</evidence>
<evidence type="ECO:0000256" key="5">
    <source>
        <dbReference type="ARBA" id="ARBA00022525"/>
    </source>
</evidence>
<evidence type="ECO:0000256" key="4">
    <source>
        <dbReference type="ARBA" id="ARBA00012780"/>
    </source>
</evidence>
<keyword evidence="7" id="KW-0378">Hydrolase</keyword>
<keyword evidence="15" id="KW-1185">Reference proteome</keyword>
<comment type="subcellular location">
    <subcellularLocation>
        <location evidence="2">Secreted</location>
    </subcellularLocation>
</comment>
<keyword evidence="8" id="KW-1015">Disulfide bond</keyword>
<comment type="similarity">
    <text evidence="3 10">Belongs to the glycosyl hydrolase 17 family.</text>
</comment>
<evidence type="ECO:0000256" key="8">
    <source>
        <dbReference type="ARBA" id="ARBA00023157"/>
    </source>
</evidence>
<dbReference type="EMBL" id="JBJUIK010000001">
    <property type="protein sequence ID" value="KAL3538961.1"/>
    <property type="molecule type" value="Genomic_DNA"/>
</dbReference>
<dbReference type="FunFam" id="3.20.20.80:FF:000005">
    <property type="entry name" value="Glucan endo-1,3-beta-glucosidase 14"/>
    <property type="match status" value="1"/>
</dbReference>
<dbReference type="SUPFAM" id="SSF51445">
    <property type="entry name" value="(Trans)glycosidases"/>
    <property type="match status" value="1"/>
</dbReference>
<comment type="caution">
    <text evidence="14">The sequence shown here is derived from an EMBL/GenBank/DDBJ whole genome shotgun (WGS) entry which is preliminary data.</text>
</comment>
<evidence type="ECO:0000256" key="9">
    <source>
        <dbReference type="ARBA" id="ARBA00023295"/>
    </source>
</evidence>
<name>A0ABD3B6B2_9GENT</name>
<dbReference type="SMART" id="SM00768">
    <property type="entry name" value="X8"/>
    <property type="match status" value="1"/>
</dbReference>
<organism evidence="14 15">
    <name type="scientific">Cinchona calisaya</name>
    <dbReference type="NCBI Taxonomy" id="153742"/>
    <lineage>
        <taxon>Eukaryota</taxon>
        <taxon>Viridiplantae</taxon>
        <taxon>Streptophyta</taxon>
        <taxon>Embryophyta</taxon>
        <taxon>Tracheophyta</taxon>
        <taxon>Spermatophyta</taxon>
        <taxon>Magnoliopsida</taxon>
        <taxon>eudicotyledons</taxon>
        <taxon>Gunneridae</taxon>
        <taxon>Pentapetalae</taxon>
        <taxon>asterids</taxon>
        <taxon>lamiids</taxon>
        <taxon>Gentianales</taxon>
        <taxon>Rubiaceae</taxon>
        <taxon>Cinchonoideae</taxon>
        <taxon>Cinchoneae</taxon>
        <taxon>Cinchona</taxon>
    </lineage>
</organism>
<proteinExistence type="inferred from homology"/>
<evidence type="ECO:0000313" key="14">
    <source>
        <dbReference type="EMBL" id="KAL3538961.1"/>
    </source>
</evidence>
<evidence type="ECO:0000313" key="15">
    <source>
        <dbReference type="Proteomes" id="UP001630127"/>
    </source>
</evidence>
<feature type="signal peptide" evidence="12">
    <location>
        <begin position="1"/>
        <end position="20"/>
    </location>
</feature>
<evidence type="ECO:0000256" key="7">
    <source>
        <dbReference type="ARBA" id="ARBA00022801"/>
    </source>
</evidence>
<evidence type="ECO:0000256" key="12">
    <source>
        <dbReference type="SAM" id="SignalP"/>
    </source>
</evidence>
<dbReference type="EC" id="3.2.1.39" evidence="4"/>